<dbReference type="SUPFAM" id="SSF52047">
    <property type="entry name" value="RNI-like"/>
    <property type="match status" value="1"/>
</dbReference>
<gene>
    <name evidence="3" type="primary">ga12064</name>
    <name evidence="3" type="ORF">PR202_ga12064</name>
</gene>
<dbReference type="InterPro" id="IPR001810">
    <property type="entry name" value="F-box_dom"/>
</dbReference>
<dbReference type="EMBL" id="BQKI01000005">
    <property type="protein sequence ID" value="GJM95342.1"/>
    <property type="molecule type" value="Genomic_DNA"/>
</dbReference>
<comment type="caution">
    <text evidence="3">The sequence shown here is derived from an EMBL/GenBank/DDBJ whole genome shotgun (WGS) entry which is preliminary data.</text>
</comment>
<accession>A0AAV5CBA5</accession>
<dbReference type="SUPFAM" id="SSF81383">
    <property type="entry name" value="F-box domain"/>
    <property type="match status" value="1"/>
</dbReference>
<sequence>MCIEQIGGEVAAKHAKSADARGEDRLSALPDDVLVLILLRLYTADAARTSVLSHRWRRIWTLLPELRFDAAQNPHFLRSAISASEVPLHSLLVGTLDASPQSLAAWLPAAATRVSGKLVLINLDQRSTTAGEEAEASQIELPCFEKANAIGLELGFLGLSVPPAGVFARLIDLYLHGVQFHSPGELEDFVSSPRCPCLQKLSIRNVRGLDSITIDSGTLLLLRLDHLHGVRKVTVVAPVLKDLSLVDCFLTDRNQPVVNISAPQLKFLNWVDAYDPSSICLGSIERLQIFSTFFFVYGLDGTAHNSAFLMLLPQFKAIECLSLLLAYLPEQTACSSDCICDQPTNWKTEEFSLNHLQELEIKGFGASEHEVAFVMRLLNWATVLKMMTVIFSHSTTESKGKECFQMFQSFSRPGMCMKFYIYREFSKVPYAPED</sequence>
<dbReference type="CDD" id="cd22160">
    <property type="entry name" value="F-box_AtFBL13-like"/>
    <property type="match status" value="1"/>
</dbReference>
<evidence type="ECO:0000313" key="4">
    <source>
        <dbReference type="Proteomes" id="UP001054889"/>
    </source>
</evidence>
<protein>
    <recommendedName>
        <fullName evidence="5">F-box domain-containing protein</fullName>
    </recommendedName>
</protein>
<reference evidence="3" key="1">
    <citation type="journal article" date="2018" name="DNA Res.">
        <title>Multiple hybrid de novo genome assembly of finger millet, an orphan allotetraploid crop.</title>
        <authorList>
            <person name="Hatakeyama M."/>
            <person name="Aluri S."/>
            <person name="Balachadran M.T."/>
            <person name="Sivarajan S.R."/>
            <person name="Patrignani A."/>
            <person name="Gruter S."/>
            <person name="Poveda L."/>
            <person name="Shimizu-Inatsugi R."/>
            <person name="Baeten J."/>
            <person name="Francoijs K.J."/>
            <person name="Nataraja K.N."/>
            <person name="Reddy Y.A.N."/>
            <person name="Phadnis S."/>
            <person name="Ravikumar R.L."/>
            <person name="Schlapbach R."/>
            <person name="Sreeman S.M."/>
            <person name="Shimizu K.K."/>
        </authorList>
    </citation>
    <scope>NUCLEOTIDE SEQUENCE</scope>
</reference>
<evidence type="ECO:0000259" key="1">
    <source>
        <dbReference type="Pfam" id="PF00646"/>
    </source>
</evidence>
<feature type="domain" description="F-box" evidence="1">
    <location>
        <begin position="26"/>
        <end position="64"/>
    </location>
</feature>
<organism evidence="3 4">
    <name type="scientific">Eleusine coracana subsp. coracana</name>
    <dbReference type="NCBI Taxonomy" id="191504"/>
    <lineage>
        <taxon>Eukaryota</taxon>
        <taxon>Viridiplantae</taxon>
        <taxon>Streptophyta</taxon>
        <taxon>Embryophyta</taxon>
        <taxon>Tracheophyta</taxon>
        <taxon>Spermatophyta</taxon>
        <taxon>Magnoliopsida</taxon>
        <taxon>Liliopsida</taxon>
        <taxon>Poales</taxon>
        <taxon>Poaceae</taxon>
        <taxon>PACMAD clade</taxon>
        <taxon>Chloridoideae</taxon>
        <taxon>Cynodonteae</taxon>
        <taxon>Eleusininae</taxon>
        <taxon>Eleusine</taxon>
    </lineage>
</organism>
<dbReference type="Pfam" id="PF24758">
    <property type="entry name" value="LRR_At5g56370"/>
    <property type="match status" value="1"/>
</dbReference>
<reference evidence="3" key="2">
    <citation type="submission" date="2021-12" db="EMBL/GenBank/DDBJ databases">
        <title>Resequencing data analysis of finger millet.</title>
        <authorList>
            <person name="Hatakeyama M."/>
            <person name="Aluri S."/>
            <person name="Balachadran M.T."/>
            <person name="Sivarajan S.R."/>
            <person name="Poveda L."/>
            <person name="Shimizu-Inatsugi R."/>
            <person name="Schlapbach R."/>
            <person name="Sreeman S.M."/>
            <person name="Shimizu K.K."/>
        </authorList>
    </citation>
    <scope>NUCLEOTIDE SEQUENCE</scope>
</reference>
<evidence type="ECO:0008006" key="5">
    <source>
        <dbReference type="Google" id="ProtNLM"/>
    </source>
</evidence>
<feature type="domain" description="F-box/LRR-repeat protein 15/At3g58940/PEG3-like LRR" evidence="2">
    <location>
        <begin position="104"/>
        <end position="272"/>
    </location>
</feature>
<dbReference type="InterPro" id="IPR055411">
    <property type="entry name" value="LRR_FXL15/At3g58940/PEG3-like"/>
</dbReference>
<proteinExistence type="predicted"/>
<name>A0AAV5CBA5_ELECO</name>
<dbReference type="Proteomes" id="UP001054889">
    <property type="component" value="Unassembled WGS sequence"/>
</dbReference>
<keyword evidence="4" id="KW-1185">Reference proteome</keyword>
<dbReference type="InterPro" id="IPR036047">
    <property type="entry name" value="F-box-like_dom_sf"/>
</dbReference>
<dbReference type="InterPro" id="IPR055312">
    <property type="entry name" value="FBL15-like"/>
</dbReference>
<evidence type="ECO:0000313" key="3">
    <source>
        <dbReference type="EMBL" id="GJM95342.1"/>
    </source>
</evidence>
<dbReference type="Pfam" id="PF00646">
    <property type="entry name" value="F-box"/>
    <property type="match status" value="1"/>
</dbReference>
<dbReference type="AlphaFoldDB" id="A0AAV5CBA5"/>
<dbReference type="PANTHER" id="PTHR34709">
    <property type="entry name" value="OS10G0396666 PROTEIN"/>
    <property type="match status" value="1"/>
</dbReference>
<dbReference type="InterPro" id="IPR053781">
    <property type="entry name" value="F-box_AtFBL13-like"/>
</dbReference>
<evidence type="ECO:0000259" key="2">
    <source>
        <dbReference type="Pfam" id="PF24758"/>
    </source>
</evidence>
<dbReference type="PANTHER" id="PTHR34709:SF74">
    <property type="entry name" value="F-BOX DOMAIN-CONTAINING PROTEIN"/>
    <property type="match status" value="1"/>
</dbReference>